<keyword evidence="4 6" id="KW-1133">Transmembrane helix</keyword>
<evidence type="ECO:0000313" key="8">
    <source>
        <dbReference type="EMBL" id="NLJ18074.1"/>
    </source>
</evidence>
<comment type="similarity">
    <text evidence="6">Belongs to the TVP38/TMEM64 family.</text>
</comment>
<feature type="transmembrane region" description="Helical" evidence="6">
    <location>
        <begin position="52"/>
        <end position="71"/>
    </location>
</feature>
<feature type="transmembrane region" description="Helical" evidence="6">
    <location>
        <begin position="83"/>
        <end position="107"/>
    </location>
</feature>
<evidence type="ECO:0000256" key="1">
    <source>
        <dbReference type="ARBA" id="ARBA00004651"/>
    </source>
</evidence>
<evidence type="ECO:0000259" key="7">
    <source>
        <dbReference type="Pfam" id="PF09335"/>
    </source>
</evidence>
<dbReference type="RefSeq" id="WP_276647387.1">
    <property type="nucleotide sequence ID" value="NZ_JAAYSM010000133.1"/>
</dbReference>
<name>A0A7X8GZR1_9LACT</name>
<evidence type="ECO:0000256" key="3">
    <source>
        <dbReference type="ARBA" id="ARBA00022692"/>
    </source>
</evidence>
<comment type="caution">
    <text evidence="8">The sequence shown here is derived from an EMBL/GenBank/DDBJ whole genome shotgun (WGS) entry which is preliminary data.</text>
</comment>
<sequence length="201" mass="22729">MSLISLKKKRSLIRYTTIMGIIFTVIASFFIAQSSFFKPGGGFNELLEKLGIIGPIVFIFLQITQTIYPIIPMGLTNVIGNLVFGTWLGFLCNVTGMLIGSSINFYLGRRFGESVVKAFISDEQYEKYISKIGDSKAFERLIIIGFILPVFPDDLFCMISGMSKLTFKRFFILVLLCRPISLFVFTYAWAEIIRFASTLWG</sequence>
<protein>
    <recommendedName>
        <fullName evidence="6">TVP38/TMEM64 family membrane protein</fullName>
    </recommendedName>
</protein>
<dbReference type="GO" id="GO:0005886">
    <property type="term" value="C:plasma membrane"/>
    <property type="evidence" value="ECO:0007669"/>
    <property type="project" value="UniProtKB-SubCell"/>
</dbReference>
<keyword evidence="3 6" id="KW-0812">Transmembrane</keyword>
<dbReference type="PANTHER" id="PTHR12677">
    <property type="entry name" value="GOLGI APPARATUS MEMBRANE PROTEIN TVP38-RELATED"/>
    <property type="match status" value="1"/>
</dbReference>
<organism evidence="8 9">
    <name type="scientific">Globicatella sulfidifaciens</name>
    <dbReference type="NCBI Taxonomy" id="136093"/>
    <lineage>
        <taxon>Bacteria</taxon>
        <taxon>Bacillati</taxon>
        <taxon>Bacillota</taxon>
        <taxon>Bacilli</taxon>
        <taxon>Lactobacillales</taxon>
        <taxon>Aerococcaceae</taxon>
        <taxon>Globicatella</taxon>
    </lineage>
</organism>
<dbReference type="InterPro" id="IPR032816">
    <property type="entry name" value="VTT_dom"/>
</dbReference>
<feature type="transmembrane region" description="Helical" evidence="6">
    <location>
        <begin position="170"/>
        <end position="190"/>
    </location>
</feature>
<feature type="transmembrane region" description="Helical" evidence="6">
    <location>
        <begin position="141"/>
        <end position="158"/>
    </location>
</feature>
<gene>
    <name evidence="8" type="ORF">GX355_04355</name>
</gene>
<comment type="subcellular location">
    <subcellularLocation>
        <location evidence="1 6">Cell membrane</location>
        <topology evidence="1 6">Multi-pass membrane protein</topology>
    </subcellularLocation>
</comment>
<evidence type="ECO:0000256" key="4">
    <source>
        <dbReference type="ARBA" id="ARBA00022989"/>
    </source>
</evidence>
<dbReference type="Proteomes" id="UP000541058">
    <property type="component" value="Unassembled WGS sequence"/>
</dbReference>
<keyword evidence="2 6" id="KW-1003">Cell membrane</keyword>
<evidence type="ECO:0000256" key="5">
    <source>
        <dbReference type="ARBA" id="ARBA00023136"/>
    </source>
</evidence>
<dbReference type="Pfam" id="PF09335">
    <property type="entry name" value="VTT_dom"/>
    <property type="match status" value="1"/>
</dbReference>
<reference evidence="8 9" key="1">
    <citation type="journal article" date="2020" name="Biotechnol. Biofuels">
        <title>New insights from the biogas microbiome by comprehensive genome-resolved metagenomics of nearly 1600 species originating from multiple anaerobic digesters.</title>
        <authorList>
            <person name="Campanaro S."/>
            <person name="Treu L."/>
            <person name="Rodriguez-R L.M."/>
            <person name="Kovalovszki A."/>
            <person name="Ziels R.M."/>
            <person name="Maus I."/>
            <person name="Zhu X."/>
            <person name="Kougias P.G."/>
            <person name="Basile A."/>
            <person name="Luo G."/>
            <person name="Schluter A."/>
            <person name="Konstantinidis K.T."/>
            <person name="Angelidaki I."/>
        </authorList>
    </citation>
    <scope>NUCLEOTIDE SEQUENCE [LARGE SCALE GENOMIC DNA]</scope>
    <source>
        <strain evidence="8">AS23ysBPME_34</strain>
    </source>
</reference>
<dbReference type="InterPro" id="IPR015414">
    <property type="entry name" value="TMEM64"/>
</dbReference>
<keyword evidence="5 6" id="KW-0472">Membrane</keyword>
<evidence type="ECO:0000256" key="6">
    <source>
        <dbReference type="RuleBase" id="RU366058"/>
    </source>
</evidence>
<dbReference type="AlphaFoldDB" id="A0A7X8GZR1"/>
<evidence type="ECO:0000256" key="2">
    <source>
        <dbReference type="ARBA" id="ARBA00022475"/>
    </source>
</evidence>
<proteinExistence type="inferred from homology"/>
<accession>A0A7X8GZR1</accession>
<feature type="domain" description="VTT" evidence="7">
    <location>
        <begin position="75"/>
        <end position="188"/>
    </location>
</feature>
<dbReference type="PANTHER" id="PTHR12677:SF49">
    <property type="entry name" value="TVP38_TMEM64 FAMILY MEMBRANE PROTEIN"/>
    <property type="match status" value="1"/>
</dbReference>
<evidence type="ECO:0000313" key="9">
    <source>
        <dbReference type="Proteomes" id="UP000541058"/>
    </source>
</evidence>
<feature type="transmembrane region" description="Helical" evidence="6">
    <location>
        <begin position="12"/>
        <end position="32"/>
    </location>
</feature>
<dbReference type="EMBL" id="JAAYSM010000133">
    <property type="protein sequence ID" value="NLJ18074.1"/>
    <property type="molecule type" value="Genomic_DNA"/>
</dbReference>